<dbReference type="GO" id="GO:0036158">
    <property type="term" value="P:outer dynein arm assembly"/>
    <property type="evidence" value="ECO:0007669"/>
    <property type="project" value="TreeGrafter"/>
</dbReference>
<dbReference type="PANTHER" id="PTHR16216">
    <property type="entry name" value="DYNEIN ASSEMBLY FACTOR 5, AXONEMAL"/>
    <property type="match status" value="1"/>
</dbReference>
<evidence type="ECO:0000256" key="1">
    <source>
        <dbReference type="PROSITE-ProRule" id="PRU00103"/>
    </source>
</evidence>
<feature type="domain" description="Dynein axonemal assembly factor 5 TPR repeats" evidence="3">
    <location>
        <begin position="38"/>
        <end position="318"/>
    </location>
</feature>
<dbReference type="InterPro" id="IPR056497">
    <property type="entry name" value="HEAT_DAAF5"/>
</dbReference>
<gene>
    <name evidence="4" type="ORF">ONE63_008394</name>
</gene>
<organism evidence="4 5">
    <name type="scientific">Megalurothrips usitatus</name>
    <name type="common">bean blossom thrips</name>
    <dbReference type="NCBI Taxonomy" id="439358"/>
    <lineage>
        <taxon>Eukaryota</taxon>
        <taxon>Metazoa</taxon>
        <taxon>Ecdysozoa</taxon>
        <taxon>Arthropoda</taxon>
        <taxon>Hexapoda</taxon>
        <taxon>Insecta</taxon>
        <taxon>Pterygota</taxon>
        <taxon>Neoptera</taxon>
        <taxon>Paraneoptera</taxon>
        <taxon>Thysanoptera</taxon>
        <taxon>Terebrantia</taxon>
        <taxon>Thripoidea</taxon>
        <taxon>Thripidae</taxon>
        <taxon>Megalurothrips</taxon>
    </lineage>
</organism>
<dbReference type="GO" id="GO:0003341">
    <property type="term" value="P:cilium movement"/>
    <property type="evidence" value="ECO:0007669"/>
    <property type="project" value="TreeGrafter"/>
</dbReference>
<evidence type="ECO:0000259" key="3">
    <source>
        <dbReference type="Pfam" id="PF25757"/>
    </source>
</evidence>
<reference evidence="4" key="1">
    <citation type="submission" date="2022-12" db="EMBL/GenBank/DDBJ databases">
        <title>Chromosome-level genome assembly of the bean flower thrips Megalurothrips usitatus.</title>
        <authorList>
            <person name="Ma L."/>
            <person name="Liu Q."/>
            <person name="Li H."/>
            <person name="Cai W."/>
        </authorList>
    </citation>
    <scope>NUCLEOTIDE SEQUENCE</scope>
    <source>
        <strain evidence="4">Cailab_2022a</strain>
    </source>
</reference>
<dbReference type="Proteomes" id="UP001075354">
    <property type="component" value="Chromosome 6"/>
</dbReference>
<dbReference type="GO" id="GO:0036159">
    <property type="term" value="P:inner dynein arm assembly"/>
    <property type="evidence" value="ECO:0007669"/>
    <property type="project" value="TreeGrafter"/>
</dbReference>
<evidence type="ECO:0008006" key="6">
    <source>
        <dbReference type="Google" id="ProtNLM"/>
    </source>
</evidence>
<dbReference type="InterPro" id="IPR016024">
    <property type="entry name" value="ARM-type_fold"/>
</dbReference>
<dbReference type="GO" id="GO:0045505">
    <property type="term" value="F:dynein intermediate chain binding"/>
    <property type="evidence" value="ECO:0007669"/>
    <property type="project" value="TreeGrafter"/>
</dbReference>
<dbReference type="InterPro" id="IPR011989">
    <property type="entry name" value="ARM-like"/>
</dbReference>
<dbReference type="InterPro" id="IPR052623">
    <property type="entry name" value="DAAF5"/>
</dbReference>
<dbReference type="InterPro" id="IPR021133">
    <property type="entry name" value="HEAT_type_2"/>
</dbReference>
<dbReference type="AlphaFoldDB" id="A0AAV7XL06"/>
<keyword evidence="5" id="KW-1185">Reference proteome</keyword>
<feature type="domain" description="Dynein axonemal assembly factor 5 HEAT-repeat" evidence="2">
    <location>
        <begin position="327"/>
        <end position="519"/>
    </location>
</feature>
<name>A0AAV7XL06_9NEOP</name>
<evidence type="ECO:0000313" key="5">
    <source>
        <dbReference type="Proteomes" id="UP001075354"/>
    </source>
</evidence>
<dbReference type="Pfam" id="PF12755">
    <property type="entry name" value="Vac14_Fab1_bd"/>
    <property type="match status" value="1"/>
</dbReference>
<protein>
    <recommendedName>
        <fullName evidence="6">Dynein assembly factor 5, axonemal</fullName>
    </recommendedName>
</protein>
<dbReference type="InterPro" id="IPR057978">
    <property type="entry name" value="TPR_DAAF5"/>
</dbReference>
<dbReference type="PANTHER" id="PTHR16216:SF2">
    <property type="entry name" value="DYNEIN AXONEMAL ASSEMBLY FACTOR 5"/>
    <property type="match status" value="1"/>
</dbReference>
<dbReference type="PROSITE" id="PS50077">
    <property type="entry name" value="HEAT_REPEAT"/>
    <property type="match status" value="1"/>
</dbReference>
<feature type="repeat" description="HEAT" evidence="1">
    <location>
        <begin position="695"/>
        <end position="732"/>
    </location>
</feature>
<proteinExistence type="predicted"/>
<dbReference type="GO" id="GO:0005737">
    <property type="term" value="C:cytoplasm"/>
    <property type="evidence" value="ECO:0007669"/>
    <property type="project" value="TreeGrafter"/>
</dbReference>
<evidence type="ECO:0000313" key="4">
    <source>
        <dbReference type="EMBL" id="KAJ1526826.1"/>
    </source>
</evidence>
<dbReference type="SUPFAM" id="SSF48371">
    <property type="entry name" value="ARM repeat"/>
    <property type="match status" value="1"/>
</dbReference>
<dbReference type="Pfam" id="PF25757">
    <property type="entry name" value="TPR_DNAAF5"/>
    <property type="match status" value="1"/>
</dbReference>
<sequence>MSSPHASLSACSVNVVEMSVIEDPLIDNAVLQRTLNGLQSEERRKRKLAIDELRKCLLSRLVKSPTLLRDHEDVLKAILRCVSDQSEACRESSVNLLKEILLGNAIVNLSLVMPVLSARLGSDEVVESSEEVRLASVELLHFVIKRAQKEILPFFNDIITILKKTILDPYPKIKKESCECASSLALTIPENFHMQSESLIKPLIQISTHQQYRVRVSAILAVGKVVQFGNNKSIKDVSGPLAERLFDQSPQVRESVTEIVGNWLVDLPDRYSYFHIMIPLMLTSLNDQSPDIQEKAWDLWNEAGEKWKKENEDDIKDKMDFLDCLPDHYPAKLRRPNIGCRTLVKRNLHKIAPALVRELEDWLVDVRIKASQLLCVLILNAETDLHQYVEQLLVGMYRACNDEDPRVVSNIERASQIMGYFVPPTNYWTLMHPVMEDSCHQGHLRVLASVMSGAQQSDLLAFSPTVARFLHQPSICRSREASYQSQLIKCCCAIMDICGQDCVNVSQELFNILVTVLALAGSDIILENAQAALQKLQNYEGFQDINDLYRKYMRQLLEDVSSAPQLWTIHCPERLIFQSVIVNCGQALSDCLDIMMSTLSASLQPENQDAEMKLKLLSTVAVILQNADRTHSIPANLMDPFILSFIKDVIAPNLIWKAGRTAEALRTITVSCLLAILQTHGVTQNEAIIYLLDSLLPVILALVEDSARKTRLYSLRSLSHITNVAHVNKILNAEHVNKLYAVIMKRLDDVDDSVRRAAVQILCKLFSHLPDDYNVECSAAHIEAVYSTLLIHLDDPNIEFGREILGVLKELSGLKPKCLLDRVNAIQSSFRNQQACGDLALYISSNYLSKTESHD</sequence>
<dbReference type="Pfam" id="PF24573">
    <property type="entry name" value="HEAT_DAAF5"/>
    <property type="match status" value="1"/>
</dbReference>
<evidence type="ECO:0000259" key="2">
    <source>
        <dbReference type="Pfam" id="PF24573"/>
    </source>
</evidence>
<comment type="caution">
    <text evidence="4">The sequence shown here is derived from an EMBL/GenBank/DDBJ whole genome shotgun (WGS) entry which is preliminary data.</text>
</comment>
<accession>A0AAV7XL06</accession>
<dbReference type="Gene3D" id="1.25.10.10">
    <property type="entry name" value="Leucine-rich Repeat Variant"/>
    <property type="match status" value="3"/>
</dbReference>
<dbReference type="EMBL" id="JAPTSV010000006">
    <property type="protein sequence ID" value="KAJ1526826.1"/>
    <property type="molecule type" value="Genomic_DNA"/>
</dbReference>